<comment type="caution">
    <text evidence="1">The sequence shown here is derived from an EMBL/GenBank/DDBJ whole genome shotgun (WGS) entry which is preliminary data.</text>
</comment>
<dbReference type="EMBL" id="BMAT01007256">
    <property type="protein sequence ID" value="GFR60913.1"/>
    <property type="molecule type" value="Genomic_DNA"/>
</dbReference>
<evidence type="ECO:0000313" key="1">
    <source>
        <dbReference type="EMBL" id="GFR60913.1"/>
    </source>
</evidence>
<proteinExistence type="predicted"/>
<gene>
    <name evidence="1" type="ORF">ElyMa_003543500</name>
</gene>
<dbReference type="Proteomes" id="UP000762676">
    <property type="component" value="Unassembled WGS sequence"/>
</dbReference>
<sequence length="93" mass="10174">MVAKVALNMRQDRNEAISAFGARLAGQAAICKVSVQCPHELCCHHINYTDAKLKDALIGSTADSDIQLDLNDKNQEMSLEDILQFVEAKEAGK</sequence>
<evidence type="ECO:0000313" key="2">
    <source>
        <dbReference type="Proteomes" id="UP000762676"/>
    </source>
</evidence>
<dbReference type="AlphaFoldDB" id="A0AAV4EIU7"/>
<reference evidence="1 2" key="1">
    <citation type="journal article" date="2021" name="Elife">
        <title>Chloroplast acquisition without the gene transfer in kleptoplastic sea slugs, Plakobranchus ocellatus.</title>
        <authorList>
            <person name="Maeda T."/>
            <person name="Takahashi S."/>
            <person name="Yoshida T."/>
            <person name="Shimamura S."/>
            <person name="Takaki Y."/>
            <person name="Nagai Y."/>
            <person name="Toyoda A."/>
            <person name="Suzuki Y."/>
            <person name="Arimoto A."/>
            <person name="Ishii H."/>
            <person name="Satoh N."/>
            <person name="Nishiyama T."/>
            <person name="Hasebe M."/>
            <person name="Maruyama T."/>
            <person name="Minagawa J."/>
            <person name="Obokata J."/>
            <person name="Shigenobu S."/>
        </authorList>
    </citation>
    <scope>NUCLEOTIDE SEQUENCE [LARGE SCALE GENOMIC DNA]</scope>
</reference>
<organism evidence="1 2">
    <name type="scientific">Elysia marginata</name>
    <dbReference type="NCBI Taxonomy" id="1093978"/>
    <lineage>
        <taxon>Eukaryota</taxon>
        <taxon>Metazoa</taxon>
        <taxon>Spiralia</taxon>
        <taxon>Lophotrochozoa</taxon>
        <taxon>Mollusca</taxon>
        <taxon>Gastropoda</taxon>
        <taxon>Heterobranchia</taxon>
        <taxon>Euthyneura</taxon>
        <taxon>Panpulmonata</taxon>
        <taxon>Sacoglossa</taxon>
        <taxon>Placobranchoidea</taxon>
        <taxon>Plakobranchidae</taxon>
        <taxon>Elysia</taxon>
    </lineage>
</organism>
<name>A0AAV4EIU7_9GAST</name>
<keyword evidence="2" id="KW-1185">Reference proteome</keyword>
<accession>A0AAV4EIU7</accession>
<protein>
    <submittedName>
        <fullName evidence="1">Uncharacterized protein</fullName>
    </submittedName>
</protein>